<dbReference type="Pfam" id="PF02597">
    <property type="entry name" value="ThiS"/>
    <property type="match status" value="1"/>
</dbReference>
<gene>
    <name evidence="1" type="ORF">ENL71_02645</name>
</gene>
<dbReference type="SUPFAM" id="SSF54285">
    <property type="entry name" value="MoaD/ThiS"/>
    <property type="match status" value="1"/>
</dbReference>
<dbReference type="CDD" id="cd17506">
    <property type="entry name" value="Ubl_SAMP2_like"/>
    <property type="match status" value="1"/>
</dbReference>
<dbReference type="EMBL" id="DRUZ01000033">
    <property type="protein sequence ID" value="HHS01421.1"/>
    <property type="molecule type" value="Genomic_DNA"/>
</dbReference>
<accession>A0A7C5Z6J0</accession>
<organism evidence="1">
    <name type="scientific">Caldicellulosiruptor owensensis</name>
    <dbReference type="NCBI Taxonomy" id="55205"/>
    <lineage>
        <taxon>Bacteria</taxon>
        <taxon>Bacillati</taxon>
        <taxon>Bacillota</taxon>
        <taxon>Bacillota incertae sedis</taxon>
        <taxon>Caldicellulosiruptorales</taxon>
        <taxon>Caldicellulosiruptoraceae</taxon>
        <taxon>Caldicellulosiruptor</taxon>
    </lineage>
</organism>
<dbReference type="InterPro" id="IPR016155">
    <property type="entry name" value="Mopterin_synth/thiamin_S_b"/>
</dbReference>
<dbReference type="InterPro" id="IPR012675">
    <property type="entry name" value="Beta-grasp_dom_sf"/>
</dbReference>
<dbReference type="InterPro" id="IPR003749">
    <property type="entry name" value="ThiS/MoaD-like"/>
</dbReference>
<dbReference type="Gene3D" id="3.10.20.30">
    <property type="match status" value="1"/>
</dbReference>
<dbReference type="AlphaFoldDB" id="A0A7C5Z6J0"/>
<protein>
    <submittedName>
        <fullName evidence="1">MoaD/ThiS family protein</fullName>
    </submittedName>
</protein>
<proteinExistence type="predicted"/>
<reference evidence="1" key="1">
    <citation type="journal article" date="2020" name="mSystems">
        <title>Genome- and Community-Level Interaction Insights into Carbon Utilization and Element Cycling Functions of Hydrothermarchaeota in Hydrothermal Sediment.</title>
        <authorList>
            <person name="Zhou Z."/>
            <person name="Liu Y."/>
            <person name="Xu W."/>
            <person name="Pan J."/>
            <person name="Luo Z.H."/>
            <person name="Li M."/>
        </authorList>
    </citation>
    <scope>NUCLEOTIDE SEQUENCE [LARGE SCALE GENOMIC DNA]</scope>
    <source>
        <strain evidence="1">SpSt-102</strain>
    </source>
</reference>
<evidence type="ECO:0000313" key="1">
    <source>
        <dbReference type="EMBL" id="HHS01421.1"/>
    </source>
</evidence>
<name>A0A7C5Z6J0_9FIRM</name>
<sequence length="64" mass="6866">MKVIFVGKNKELEIKGPKTVINLAKELGINLESNVFLKNGEIIAPDDVLNDNDTIEVISAVSGG</sequence>
<comment type="caution">
    <text evidence="1">The sequence shown here is derived from an EMBL/GenBank/DDBJ whole genome shotgun (WGS) entry which is preliminary data.</text>
</comment>